<keyword evidence="3" id="KW-1185">Reference proteome</keyword>
<comment type="caution">
    <text evidence="2">The sequence shown here is derived from an EMBL/GenBank/DDBJ whole genome shotgun (WGS) entry which is preliminary data.</text>
</comment>
<protein>
    <recommendedName>
        <fullName evidence="1">ATP-grasp domain-containing protein</fullName>
    </recommendedName>
</protein>
<dbReference type="AlphaFoldDB" id="A0A8J7GC38"/>
<reference evidence="2" key="1">
    <citation type="submission" date="2020-11" db="EMBL/GenBank/DDBJ databases">
        <title>Sequencing the genomes of 1000 actinobacteria strains.</title>
        <authorList>
            <person name="Klenk H.-P."/>
        </authorList>
    </citation>
    <scope>NUCLEOTIDE SEQUENCE</scope>
    <source>
        <strain evidence="2">DSM 45356</strain>
    </source>
</reference>
<organism evidence="2 3">
    <name type="scientific">Longispora fulva</name>
    <dbReference type="NCBI Taxonomy" id="619741"/>
    <lineage>
        <taxon>Bacteria</taxon>
        <taxon>Bacillati</taxon>
        <taxon>Actinomycetota</taxon>
        <taxon>Actinomycetes</taxon>
        <taxon>Micromonosporales</taxon>
        <taxon>Micromonosporaceae</taxon>
        <taxon>Longispora</taxon>
    </lineage>
</organism>
<evidence type="ECO:0000313" key="3">
    <source>
        <dbReference type="Proteomes" id="UP000622552"/>
    </source>
</evidence>
<evidence type="ECO:0000259" key="1">
    <source>
        <dbReference type="Pfam" id="PF18299"/>
    </source>
</evidence>
<accession>A0A8J7GC38</accession>
<dbReference type="InterPro" id="IPR041261">
    <property type="entry name" value="R2K_2"/>
</dbReference>
<dbReference type="EMBL" id="JADOUF010000001">
    <property type="protein sequence ID" value="MBG6135700.1"/>
    <property type="molecule type" value="Genomic_DNA"/>
</dbReference>
<dbReference type="RefSeq" id="WP_233472427.1">
    <property type="nucleotide sequence ID" value="NZ_BONS01000002.1"/>
</dbReference>
<dbReference type="Proteomes" id="UP000622552">
    <property type="component" value="Unassembled WGS sequence"/>
</dbReference>
<gene>
    <name evidence="2" type="ORF">IW245_001894</name>
</gene>
<dbReference type="Pfam" id="PF18299">
    <property type="entry name" value="R2K_2"/>
    <property type="match status" value="1"/>
</dbReference>
<name>A0A8J7GC38_9ACTN</name>
<evidence type="ECO:0000313" key="2">
    <source>
        <dbReference type="EMBL" id="MBG6135700.1"/>
    </source>
</evidence>
<sequence length="261" mass="27962">MNADLFVLPAVANSTGELLADAAAARGMTVSRLAGRSVPDELRGTGSAHLYAGPRLAAAVAEEIGVAPMEPVDSWLADLPDAVRGRRVRTATLGEARRLVGPAFVKEPREKGLSARVYPDGSHLPAGDPDTVVLVSEVVRFVVEYRLFVLDGRVHTASRYLTFGQLDPVPLSHSSRRADVEDFAGMLLDRHGDTLPSAVVVDVGLLAAEGERAPHWAVVEANMAWFSHAYAADIDRVLDVALRAAGPTERLAHTDQCFVRT</sequence>
<feature type="domain" description="ATP-grasp" evidence="1">
    <location>
        <begin position="85"/>
        <end position="240"/>
    </location>
</feature>
<proteinExistence type="predicted"/>